<proteinExistence type="predicted"/>
<evidence type="ECO:0000256" key="1">
    <source>
        <dbReference type="ARBA" id="ARBA00023002"/>
    </source>
</evidence>
<dbReference type="InterPro" id="IPR002364">
    <property type="entry name" value="Quin_OxRdtase/zeta-crystal_CS"/>
</dbReference>
<dbReference type="Proteomes" id="UP001216390">
    <property type="component" value="Chromosome"/>
</dbReference>
<dbReference type="InterPro" id="IPR036291">
    <property type="entry name" value="NAD(P)-bd_dom_sf"/>
</dbReference>
<gene>
    <name evidence="4" type="ORF">PO878_02515</name>
</gene>
<dbReference type="Gene3D" id="3.40.50.720">
    <property type="entry name" value="NAD(P)-binding Rossmann-like Domain"/>
    <property type="match status" value="1"/>
</dbReference>
<dbReference type="InterPro" id="IPR020843">
    <property type="entry name" value="ER"/>
</dbReference>
<dbReference type="EMBL" id="CP116942">
    <property type="protein sequence ID" value="WCO67593.1"/>
    <property type="molecule type" value="Genomic_DNA"/>
</dbReference>
<dbReference type="Pfam" id="PF13602">
    <property type="entry name" value="ADH_zinc_N_2"/>
    <property type="match status" value="1"/>
</dbReference>
<evidence type="ECO:0000259" key="3">
    <source>
        <dbReference type="SMART" id="SM00829"/>
    </source>
</evidence>
<name>A0AAE9YAJ8_9ACTN</name>
<feature type="domain" description="Enoyl reductase (ER)" evidence="3">
    <location>
        <begin position="45"/>
        <end position="356"/>
    </location>
</feature>
<accession>A0AAE9YAJ8</accession>
<dbReference type="InterPro" id="IPR013154">
    <property type="entry name" value="ADH-like_N"/>
</dbReference>
<dbReference type="GO" id="GO:0008270">
    <property type="term" value="F:zinc ion binding"/>
    <property type="evidence" value="ECO:0007669"/>
    <property type="project" value="InterPro"/>
</dbReference>
<dbReference type="SUPFAM" id="SSF50129">
    <property type="entry name" value="GroES-like"/>
    <property type="match status" value="1"/>
</dbReference>
<dbReference type="Gene3D" id="3.90.180.10">
    <property type="entry name" value="Medium-chain alcohol dehydrogenases, catalytic domain"/>
    <property type="match status" value="1"/>
</dbReference>
<sequence length="358" mass="36886">MTPSTTATTPADMSTPDGDATRRPAVAPDPPLPARMRAAGREVYGSVDVVGTLDRPRPEPGPDEVLVRVAAAGVDRGAWHLMAGLPHLVRLAGYGVRRPKEPVLGADLAGRVEAVGRDVTRFRPGDRVHGIGRGTFAEYVTTAEDRLAPTPEGLSDVEAAAVPISGITALQGLREVGGLQPGQHLLVVGASGGVGSFAVQVGKALGAEVTGVCSTPKVDAVRALGADHVVDHRTSEITDAGVRYDVILDIGGNRSLSHLRRALADDGTLVIVGGEGGGRVLGGVDRQARALLLSPFVGPRLRTFIAGEDGARLADLDAMVDAGQVTPLVDRTFPLEEAAAAIAHLEAGRACGKVVLTT</sequence>
<keyword evidence="5" id="KW-1185">Reference proteome</keyword>
<dbReference type="PROSITE" id="PS01162">
    <property type="entry name" value="QOR_ZETA_CRYSTAL"/>
    <property type="match status" value="1"/>
</dbReference>
<evidence type="ECO:0000313" key="5">
    <source>
        <dbReference type="Proteomes" id="UP001216390"/>
    </source>
</evidence>
<feature type="compositionally biased region" description="Polar residues" evidence="2">
    <location>
        <begin position="1"/>
        <end position="12"/>
    </location>
</feature>
<evidence type="ECO:0000313" key="4">
    <source>
        <dbReference type="EMBL" id="WCO67593.1"/>
    </source>
</evidence>
<dbReference type="SMART" id="SM00829">
    <property type="entry name" value="PKS_ER"/>
    <property type="match status" value="1"/>
</dbReference>
<evidence type="ECO:0000256" key="2">
    <source>
        <dbReference type="SAM" id="MobiDB-lite"/>
    </source>
</evidence>
<protein>
    <submittedName>
        <fullName evidence="4">NAD(P)-dependent alcohol dehydrogenase</fullName>
    </submittedName>
</protein>
<dbReference type="PANTHER" id="PTHR11695">
    <property type="entry name" value="ALCOHOL DEHYDROGENASE RELATED"/>
    <property type="match status" value="1"/>
</dbReference>
<dbReference type="PANTHER" id="PTHR11695:SF294">
    <property type="entry name" value="RETICULON-4-INTERACTING PROTEIN 1, MITOCHONDRIAL"/>
    <property type="match status" value="1"/>
</dbReference>
<keyword evidence="1" id="KW-0560">Oxidoreductase</keyword>
<dbReference type="SUPFAM" id="SSF51735">
    <property type="entry name" value="NAD(P)-binding Rossmann-fold domains"/>
    <property type="match status" value="1"/>
</dbReference>
<dbReference type="AlphaFoldDB" id="A0AAE9YAJ8"/>
<dbReference type="Pfam" id="PF08240">
    <property type="entry name" value="ADH_N"/>
    <property type="match status" value="1"/>
</dbReference>
<reference evidence="4" key="1">
    <citation type="submission" date="2023-01" db="EMBL/GenBank/DDBJ databases">
        <title>The diversity of Class Acidimicrobiia in South China Sea sediment environments and the proposal of Iamia marina sp. nov., a novel species of the genus Iamia.</title>
        <authorList>
            <person name="He Y."/>
            <person name="Tian X."/>
        </authorList>
    </citation>
    <scope>NUCLEOTIDE SEQUENCE</scope>
    <source>
        <strain evidence="4">DSM 19957</strain>
    </source>
</reference>
<dbReference type="InterPro" id="IPR050700">
    <property type="entry name" value="YIM1/Zinc_Alcohol_DH_Fams"/>
</dbReference>
<dbReference type="GO" id="GO:0016491">
    <property type="term" value="F:oxidoreductase activity"/>
    <property type="evidence" value="ECO:0007669"/>
    <property type="project" value="UniProtKB-KW"/>
</dbReference>
<dbReference type="InterPro" id="IPR011032">
    <property type="entry name" value="GroES-like_sf"/>
</dbReference>
<dbReference type="KEGG" id="ima:PO878_02515"/>
<dbReference type="CDD" id="cd08267">
    <property type="entry name" value="MDR1"/>
    <property type="match status" value="1"/>
</dbReference>
<feature type="region of interest" description="Disordered" evidence="2">
    <location>
        <begin position="1"/>
        <end position="38"/>
    </location>
</feature>
<organism evidence="4 5">
    <name type="scientific">Iamia majanohamensis</name>
    <dbReference type="NCBI Taxonomy" id="467976"/>
    <lineage>
        <taxon>Bacteria</taxon>
        <taxon>Bacillati</taxon>
        <taxon>Actinomycetota</taxon>
        <taxon>Acidimicrobiia</taxon>
        <taxon>Acidimicrobiales</taxon>
        <taxon>Iamiaceae</taxon>
        <taxon>Iamia</taxon>
    </lineage>
</organism>